<reference evidence="2 3" key="1">
    <citation type="submission" date="2015-01" db="EMBL/GenBank/DDBJ databases">
        <title>Enhanced salinomycin production by adjusting the supply of polyketide extender units in Streptomyce albus DSM 41398.</title>
        <authorList>
            <person name="Lu C."/>
        </authorList>
    </citation>
    <scope>NUCLEOTIDE SEQUENCE [LARGE SCALE GENOMIC DNA]</scope>
    <source>
        <strain evidence="3">ATCC 21838 / DSM 41398 / FERM P-419 / JCM 4703 / NBRC 107858</strain>
    </source>
</reference>
<dbReference type="KEGG" id="sals:SLNWT_7146"/>
<evidence type="ECO:0000313" key="2">
    <source>
        <dbReference type="EMBL" id="AJE87522.1"/>
    </source>
</evidence>
<protein>
    <submittedName>
        <fullName evidence="2">Uncharacterized protein</fullName>
    </submittedName>
</protein>
<evidence type="ECO:0000256" key="1">
    <source>
        <dbReference type="SAM" id="MobiDB-lite"/>
    </source>
</evidence>
<evidence type="ECO:0000313" key="3">
    <source>
        <dbReference type="Proteomes" id="UP000031523"/>
    </source>
</evidence>
<keyword evidence="3" id="KW-1185">Reference proteome</keyword>
<dbReference type="EMBL" id="CP010519">
    <property type="protein sequence ID" value="AJE87522.1"/>
    <property type="molecule type" value="Genomic_DNA"/>
</dbReference>
<feature type="region of interest" description="Disordered" evidence="1">
    <location>
        <begin position="18"/>
        <end position="46"/>
    </location>
</feature>
<organism evidence="2 3">
    <name type="scientific">Streptomyces albus (strain ATCC 21838 / DSM 41398 / FERM P-419 / JCM 4703 / NBRC 107858)</name>
    <dbReference type="NCBI Taxonomy" id="1081613"/>
    <lineage>
        <taxon>Bacteria</taxon>
        <taxon>Bacillati</taxon>
        <taxon>Actinomycetota</taxon>
        <taxon>Actinomycetes</taxon>
        <taxon>Kitasatosporales</taxon>
        <taxon>Streptomycetaceae</taxon>
        <taxon>Streptomyces</taxon>
    </lineage>
</organism>
<accession>A0A0B5FAM6</accession>
<dbReference type="AlphaFoldDB" id="A0A0B5FAM6"/>
<name>A0A0B5FAM6_STRA4</name>
<sequence>MEFGPSRARAAAAIRLKPVQRSHFARGTATSPRPAPHREQLVAQTP</sequence>
<gene>
    <name evidence="2" type="ORF">SLNWT_7146</name>
</gene>
<dbReference type="Proteomes" id="UP000031523">
    <property type="component" value="Chromosome"/>
</dbReference>
<proteinExistence type="predicted"/>